<keyword evidence="3 9" id="KW-0812">Transmembrane</keyword>
<proteinExistence type="inferred from homology"/>
<evidence type="ECO:0000256" key="9">
    <source>
        <dbReference type="SAM" id="Phobius"/>
    </source>
</evidence>
<evidence type="ECO:0000313" key="12">
    <source>
        <dbReference type="Proteomes" id="UP001516061"/>
    </source>
</evidence>
<dbReference type="InterPro" id="IPR011990">
    <property type="entry name" value="TPR-like_helical_dom_sf"/>
</dbReference>
<gene>
    <name evidence="11" type="ORF">HNQ01_002888</name>
</gene>
<dbReference type="PANTHER" id="PTHR38035:SF1">
    <property type="entry name" value="ANCILLARY SECYEG TRANSLOCON SUBUNIT"/>
    <property type="match status" value="1"/>
</dbReference>
<evidence type="ECO:0000256" key="3">
    <source>
        <dbReference type="ARBA" id="ARBA00022692"/>
    </source>
</evidence>
<feature type="domain" description="Ancillary SecYEG translocon subunit/Cell division coordinator CpoB TPR" evidence="10">
    <location>
        <begin position="17"/>
        <end position="209"/>
    </location>
</feature>
<evidence type="ECO:0000259" key="10">
    <source>
        <dbReference type="Pfam" id="PF09976"/>
    </source>
</evidence>
<evidence type="ECO:0000256" key="4">
    <source>
        <dbReference type="ARBA" id="ARBA00022989"/>
    </source>
</evidence>
<accession>A0ABX2G4A0</accession>
<reference evidence="11 12" key="1">
    <citation type="submission" date="2020-05" db="EMBL/GenBank/DDBJ databases">
        <title>Genomic Encyclopedia of Type Strains, Phase IV (KMG-V): Genome sequencing to study the core and pangenomes of soil and plant-associated prokaryotes.</title>
        <authorList>
            <person name="Whitman W."/>
        </authorList>
    </citation>
    <scope>NUCLEOTIDE SEQUENCE [LARGE SCALE GENOMIC DNA]</scope>
    <source>
        <strain evidence="11 12">C29</strain>
    </source>
</reference>
<evidence type="ECO:0000313" key="11">
    <source>
        <dbReference type="EMBL" id="NRT57138.1"/>
    </source>
</evidence>
<dbReference type="Gene3D" id="1.25.40.10">
    <property type="entry name" value="Tetratricopeptide repeat domain"/>
    <property type="match status" value="1"/>
</dbReference>
<dbReference type="PIRSF" id="PIRSF006170">
    <property type="entry name" value="YfgM"/>
    <property type="match status" value="1"/>
</dbReference>
<evidence type="ECO:0000256" key="2">
    <source>
        <dbReference type="ARBA" id="ARBA00022475"/>
    </source>
</evidence>
<feature type="transmembrane region" description="Helical" evidence="9">
    <location>
        <begin position="26"/>
        <end position="44"/>
    </location>
</feature>
<keyword evidence="4 9" id="KW-1133">Transmembrane helix</keyword>
<comment type="caution">
    <text evidence="11">The sequence shown here is derived from an EMBL/GenBank/DDBJ whole genome shotgun (WGS) entry which is preliminary data.</text>
</comment>
<sequence>MASHLDLEEQEQLEQFKAFWNRFGNLILWVLLIVLSGYAAWNGWQWWQRDQAAKAGGVYDELERAVQAGDADRAGKVFADLQSRYPSTAFAEQGGLLAAKAQSDKGQADAARTTLEWVASQAREDEYRAIAKLRLAALKLEAKQPDEALRLLDGLPESFAALAADRRGDILLAKGQRAEALAAYQQAWKGLDEGADYRRLVEAKLVSLGAAPEGGTPAAAAEGASK</sequence>
<evidence type="ECO:0000256" key="7">
    <source>
        <dbReference type="ARBA" id="ARBA00024197"/>
    </source>
</evidence>
<keyword evidence="2" id="KW-1003">Cell membrane</keyword>
<evidence type="ECO:0000256" key="5">
    <source>
        <dbReference type="ARBA" id="ARBA00023136"/>
    </source>
</evidence>
<organism evidence="11 12">
    <name type="scientific">Sphaerotilus uruguayifluvii</name>
    <dbReference type="NCBI Taxonomy" id="2735897"/>
    <lineage>
        <taxon>Bacteria</taxon>
        <taxon>Pseudomonadati</taxon>
        <taxon>Pseudomonadota</taxon>
        <taxon>Betaproteobacteria</taxon>
        <taxon>Burkholderiales</taxon>
        <taxon>Sphaerotilaceae</taxon>
        <taxon>Sphaerotilus</taxon>
    </lineage>
</organism>
<protein>
    <recommendedName>
        <fullName evidence="8">Ancillary SecYEG translocon subunit</fullName>
    </recommendedName>
</protein>
<keyword evidence="5 9" id="KW-0472">Membrane</keyword>
<dbReference type="Pfam" id="PF09976">
    <property type="entry name" value="TPR_21"/>
    <property type="match status" value="1"/>
</dbReference>
<dbReference type="RefSeq" id="WP_173806151.1">
    <property type="nucleotide sequence ID" value="NZ_JABSNM010000013.1"/>
</dbReference>
<dbReference type="Proteomes" id="UP001516061">
    <property type="component" value="Unassembled WGS sequence"/>
</dbReference>
<keyword evidence="12" id="KW-1185">Reference proteome</keyword>
<evidence type="ECO:0000256" key="6">
    <source>
        <dbReference type="ARBA" id="ARBA00023186"/>
    </source>
</evidence>
<dbReference type="PANTHER" id="PTHR38035">
    <property type="entry name" value="UPF0070 PROTEIN YFGM"/>
    <property type="match status" value="1"/>
</dbReference>
<comment type="similarity">
    <text evidence="7">Belongs to the YfgM family.</text>
</comment>
<name>A0ABX2G4A0_9BURK</name>
<dbReference type="InterPro" id="IPR018704">
    <property type="entry name" value="SecYEG/CpoB_TPR"/>
</dbReference>
<evidence type="ECO:0000256" key="1">
    <source>
        <dbReference type="ARBA" id="ARBA00004401"/>
    </source>
</evidence>
<dbReference type="InterPro" id="IPR026039">
    <property type="entry name" value="YfgM"/>
</dbReference>
<comment type="subcellular location">
    <subcellularLocation>
        <location evidence="1">Cell membrane</location>
        <topology evidence="1">Single-pass type II membrane protein</topology>
    </subcellularLocation>
</comment>
<keyword evidence="6" id="KW-0143">Chaperone</keyword>
<dbReference type="SUPFAM" id="SSF48452">
    <property type="entry name" value="TPR-like"/>
    <property type="match status" value="1"/>
</dbReference>
<dbReference type="EMBL" id="JABSNM010000013">
    <property type="protein sequence ID" value="NRT57138.1"/>
    <property type="molecule type" value="Genomic_DNA"/>
</dbReference>
<evidence type="ECO:0000256" key="8">
    <source>
        <dbReference type="ARBA" id="ARBA00024235"/>
    </source>
</evidence>